<dbReference type="EMBL" id="WJEC01003644">
    <property type="protein sequence ID" value="KAF7474817.1"/>
    <property type="molecule type" value="Genomic_DNA"/>
</dbReference>
<evidence type="ECO:0000313" key="2">
    <source>
        <dbReference type="EMBL" id="KAF7474817.1"/>
    </source>
</evidence>
<name>A0A834QCW4_MARMO</name>
<evidence type="ECO:0000256" key="1">
    <source>
        <dbReference type="SAM" id="MobiDB-lite"/>
    </source>
</evidence>
<protein>
    <submittedName>
        <fullName evidence="2">Uncharacterized protein</fullName>
    </submittedName>
</protein>
<evidence type="ECO:0000313" key="3">
    <source>
        <dbReference type="Proteomes" id="UP000662637"/>
    </source>
</evidence>
<accession>A0A834QCW4</accession>
<organism evidence="2 3">
    <name type="scientific">Marmota monax</name>
    <name type="common">Woodchuck</name>
    <dbReference type="NCBI Taxonomy" id="9995"/>
    <lineage>
        <taxon>Eukaryota</taxon>
        <taxon>Metazoa</taxon>
        <taxon>Chordata</taxon>
        <taxon>Craniata</taxon>
        <taxon>Vertebrata</taxon>
        <taxon>Euteleostomi</taxon>
        <taxon>Mammalia</taxon>
        <taxon>Eutheria</taxon>
        <taxon>Euarchontoglires</taxon>
        <taxon>Glires</taxon>
        <taxon>Rodentia</taxon>
        <taxon>Sciuromorpha</taxon>
        <taxon>Sciuridae</taxon>
        <taxon>Xerinae</taxon>
        <taxon>Marmotini</taxon>
        <taxon>Marmota</taxon>
    </lineage>
</organism>
<proteinExistence type="predicted"/>
<feature type="region of interest" description="Disordered" evidence="1">
    <location>
        <begin position="24"/>
        <end position="47"/>
    </location>
</feature>
<gene>
    <name evidence="2" type="ORF">GHT09_014401</name>
</gene>
<comment type="caution">
    <text evidence="2">The sequence shown here is derived from an EMBL/GenBank/DDBJ whole genome shotgun (WGS) entry which is preliminary data.</text>
</comment>
<feature type="region of interest" description="Disordered" evidence="1">
    <location>
        <begin position="59"/>
        <end position="105"/>
    </location>
</feature>
<dbReference type="Proteomes" id="UP000662637">
    <property type="component" value="Unassembled WGS sequence"/>
</dbReference>
<sequence length="105" mass="11230">MRSPEKGLGIGRKWYRNRFLKHDSSECSASGQDVGRGTAGNQGASQLREAGQLVLDHWGQTVSDPGAERNPVSETTEKGHGQSQSPFRALSVPCSPSPLTVAARL</sequence>
<dbReference type="AlphaFoldDB" id="A0A834QCW4"/>
<reference evidence="2" key="1">
    <citation type="submission" date="2020-08" db="EMBL/GenBank/DDBJ databases">
        <authorList>
            <person name="Shumante A."/>
            <person name="Zimin A.V."/>
            <person name="Puiu D."/>
            <person name="Salzberg S.L."/>
        </authorList>
    </citation>
    <scope>NUCLEOTIDE SEQUENCE</scope>
    <source>
        <strain evidence="2">WC2-LM</strain>
        <tissue evidence="2">Liver</tissue>
    </source>
</reference>